<dbReference type="SUPFAM" id="SSF48264">
    <property type="entry name" value="Cytochrome P450"/>
    <property type="match status" value="1"/>
</dbReference>
<comment type="similarity">
    <text evidence="1">Belongs to the cytochrome P450 family.</text>
</comment>
<evidence type="ECO:0000256" key="3">
    <source>
        <dbReference type="ARBA" id="ARBA00022723"/>
    </source>
</evidence>
<dbReference type="PRINTS" id="PR00463">
    <property type="entry name" value="EP450I"/>
</dbReference>
<proteinExistence type="inferred from homology"/>
<comment type="caution">
    <text evidence="6">The sequence shown here is derived from an EMBL/GenBank/DDBJ whole genome shotgun (WGS) entry which is preliminary data.</text>
</comment>
<accession>A0AA37LDD9</accession>
<evidence type="ECO:0000256" key="4">
    <source>
        <dbReference type="ARBA" id="ARBA00023004"/>
    </source>
</evidence>
<dbReference type="GeneID" id="73327331"/>
<evidence type="ECO:0000256" key="5">
    <source>
        <dbReference type="PIRSR" id="PIRSR602401-1"/>
    </source>
</evidence>
<keyword evidence="3 5" id="KW-0479">Metal-binding</keyword>
<comment type="cofactor">
    <cofactor evidence="5">
        <name>heme</name>
        <dbReference type="ChEBI" id="CHEBI:30413"/>
    </cofactor>
</comment>
<keyword evidence="6" id="KW-0560">Oxidoreductase</keyword>
<keyword evidence="2 5" id="KW-0349">Heme</keyword>
<dbReference type="InterPro" id="IPR050121">
    <property type="entry name" value="Cytochrome_P450_monoxygenase"/>
</dbReference>
<dbReference type="InterPro" id="IPR036396">
    <property type="entry name" value="Cyt_P450_sf"/>
</dbReference>
<keyword evidence="6" id="KW-0503">Monooxygenase</keyword>
<name>A0AA37LDD9_9PEZI</name>
<protein>
    <submittedName>
        <fullName evidence="6">Cytochrome P450 monooxygenase aflN</fullName>
    </submittedName>
</protein>
<dbReference type="InterPro" id="IPR002401">
    <property type="entry name" value="Cyt_P450_E_grp-I"/>
</dbReference>
<keyword evidence="7" id="KW-1185">Reference proteome</keyword>
<dbReference type="GO" id="GO:0005506">
    <property type="term" value="F:iron ion binding"/>
    <property type="evidence" value="ECO:0007669"/>
    <property type="project" value="InterPro"/>
</dbReference>
<dbReference type="Proteomes" id="UP001055115">
    <property type="component" value="Unassembled WGS sequence"/>
</dbReference>
<dbReference type="PRINTS" id="PR00385">
    <property type="entry name" value="P450"/>
</dbReference>
<organism evidence="6 7">
    <name type="scientific">Colletotrichum spaethianum</name>
    <dbReference type="NCBI Taxonomy" id="700344"/>
    <lineage>
        <taxon>Eukaryota</taxon>
        <taxon>Fungi</taxon>
        <taxon>Dikarya</taxon>
        <taxon>Ascomycota</taxon>
        <taxon>Pezizomycotina</taxon>
        <taxon>Sordariomycetes</taxon>
        <taxon>Hypocreomycetidae</taxon>
        <taxon>Glomerellales</taxon>
        <taxon>Glomerellaceae</taxon>
        <taxon>Colletotrichum</taxon>
        <taxon>Colletotrichum spaethianum species complex</taxon>
    </lineage>
</organism>
<dbReference type="EMBL" id="BQXU01000016">
    <property type="protein sequence ID" value="GKT46348.1"/>
    <property type="molecule type" value="Genomic_DNA"/>
</dbReference>
<evidence type="ECO:0000256" key="2">
    <source>
        <dbReference type="ARBA" id="ARBA00022617"/>
    </source>
</evidence>
<dbReference type="InterPro" id="IPR001128">
    <property type="entry name" value="Cyt_P450"/>
</dbReference>
<reference evidence="6 7" key="1">
    <citation type="submission" date="2022-03" db="EMBL/GenBank/DDBJ databases">
        <title>Genome data of Colletotrichum spp.</title>
        <authorList>
            <person name="Utami Y.D."/>
            <person name="Hiruma K."/>
        </authorList>
    </citation>
    <scope>NUCLEOTIDE SEQUENCE [LARGE SCALE GENOMIC DNA]</scope>
    <source>
        <strain evidence="6 7">MAFF 239500</strain>
    </source>
</reference>
<dbReference type="Gene3D" id="1.10.630.10">
    <property type="entry name" value="Cytochrome P450"/>
    <property type="match status" value="2"/>
</dbReference>
<keyword evidence="4 5" id="KW-0408">Iron</keyword>
<feature type="binding site" description="axial binding residue" evidence="5">
    <location>
        <position position="252"/>
    </location>
    <ligand>
        <name>heme</name>
        <dbReference type="ChEBI" id="CHEBI:30413"/>
    </ligand>
    <ligandPart>
        <name>Fe</name>
        <dbReference type="ChEBI" id="CHEBI:18248"/>
    </ligandPart>
</feature>
<dbReference type="AlphaFoldDB" id="A0AA37LDD9"/>
<evidence type="ECO:0000256" key="1">
    <source>
        <dbReference type="ARBA" id="ARBA00010617"/>
    </source>
</evidence>
<dbReference type="PANTHER" id="PTHR24305:SF166">
    <property type="entry name" value="CYTOCHROME P450 12A4, MITOCHONDRIAL-RELATED"/>
    <property type="match status" value="1"/>
</dbReference>
<gene>
    <name evidence="6" type="ORF">ColSpa_06529</name>
</gene>
<sequence>MPPHHPVRGHLKIVSEILRELPPDFMLSAVIVHEIRIRYPYLDQAFYLDQCAFAKPILIVSSPDGARQLTQGHSLGKEPGQQMVLKPLPGGYDLDTMEGDEWKLWHNVLSPGFQVSNIAALVPSLANMANIFCNRLRQSAQRNETVWLPYTTAAIKKTLRIYPPGATSRMSNLDFHLMIDAIPLNYKDSHQARTNLMLPTEGCNVLAIRHNLPYWAQPNEFIPERWLKEDEGDALQPLANGWRPFERGPRSCTGQKMARTEIKTVCAMTATVFDIKPVYEETGHYEKYHEESVYLVSRGGTANPSGLSRVVYFSLVKER</sequence>
<dbReference type="GO" id="GO:0004497">
    <property type="term" value="F:monooxygenase activity"/>
    <property type="evidence" value="ECO:0007669"/>
    <property type="project" value="UniProtKB-KW"/>
</dbReference>
<dbReference type="PANTHER" id="PTHR24305">
    <property type="entry name" value="CYTOCHROME P450"/>
    <property type="match status" value="1"/>
</dbReference>
<dbReference type="GO" id="GO:0016705">
    <property type="term" value="F:oxidoreductase activity, acting on paired donors, with incorporation or reduction of molecular oxygen"/>
    <property type="evidence" value="ECO:0007669"/>
    <property type="project" value="InterPro"/>
</dbReference>
<evidence type="ECO:0000313" key="6">
    <source>
        <dbReference type="EMBL" id="GKT46348.1"/>
    </source>
</evidence>
<dbReference type="RefSeq" id="XP_049128698.1">
    <property type="nucleotide sequence ID" value="XM_049272741.1"/>
</dbReference>
<evidence type="ECO:0000313" key="7">
    <source>
        <dbReference type="Proteomes" id="UP001055115"/>
    </source>
</evidence>
<dbReference type="GO" id="GO:0020037">
    <property type="term" value="F:heme binding"/>
    <property type="evidence" value="ECO:0007669"/>
    <property type="project" value="InterPro"/>
</dbReference>
<dbReference type="Pfam" id="PF00067">
    <property type="entry name" value="p450"/>
    <property type="match status" value="1"/>
</dbReference>